<accession>A0AAD6U0Q0</accession>
<sequence length="129" mass="14222">MAYEPSEDDGIRGAAEGEGADSDDDMPGDREDSEAETYTDAESFCEALRDEFKGKHAVDFHGAYLIAVDPMVFPRARVEMVAKEIWELSGYRWTCLGIILPRPPSPDITPITKAPGAERADFAEARKNP</sequence>
<keyword evidence="3" id="KW-1185">Reference proteome</keyword>
<evidence type="ECO:0000256" key="1">
    <source>
        <dbReference type="SAM" id="MobiDB-lite"/>
    </source>
</evidence>
<comment type="caution">
    <text evidence="2">The sequence shown here is derived from an EMBL/GenBank/DDBJ whole genome shotgun (WGS) entry which is preliminary data.</text>
</comment>
<organism evidence="2 3">
    <name type="scientific">Mycena belliarum</name>
    <dbReference type="NCBI Taxonomy" id="1033014"/>
    <lineage>
        <taxon>Eukaryota</taxon>
        <taxon>Fungi</taxon>
        <taxon>Dikarya</taxon>
        <taxon>Basidiomycota</taxon>
        <taxon>Agaricomycotina</taxon>
        <taxon>Agaricomycetes</taxon>
        <taxon>Agaricomycetidae</taxon>
        <taxon>Agaricales</taxon>
        <taxon>Marasmiineae</taxon>
        <taxon>Mycenaceae</taxon>
        <taxon>Mycena</taxon>
    </lineage>
</organism>
<protein>
    <submittedName>
        <fullName evidence="2">Uncharacterized protein</fullName>
    </submittedName>
</protein>
<dbReference type="EMBL" id="JARJCN010000032">
    <property type="protein sequence ID" value="KAJ7085994.1"/>
    <property type="molecule type" value="Genomic_DNA"/>
</dbReference>
<dbReference type="Proteomes" id="UP001222325">
    <property type="component" value="Unassembled WGS sequence"/>
</dbReference>
<name>A0AAD6U0Q0_9AGAR</name>
<feature type="compositionally biased region" description="Basic and acidic residues" evidence="1">
    <location>
        <begin position="116"/>
        <end position="129"/>
    </location>
</feature>
<evidence type="ECO:0000313" key="2">
    <source>
        <dbReference type="EMBL" id="KAJ7085994.1"/>
    </source>
</evidence>
<feature type="region of interest" description="Disordered" evidence="1">
    <location>
        <begin position="104"/>
        <end position="129"/>
    </location>
</feature>
<dbReference type="AlphaFoldDB" id="A0AAD6U0Q0"/>
<feature type="compositionally biased region" description="Acidic residues" evidence="1">
    <location>
        <begin position="18"/>
        <end position="39"/>
    </location>
</feature>
<proteinExistence type="predicted"/>
<gene>
    <name evidence="2" type="ORF">B0H15DRAFT_950591</name>
</gene>
<evidence type="ECO:0000313" key="3">
    <source>
        <dbReference type="Proteomes" id="UP001222325"/>
    </source>
</evidence>
<reference evidence="2" key="1">
    <citation type="submission" date="2023-03" db="EMBL/GenBank/DDBJ databases">
        <title>Massive genome expansion in bonnet fungi (Mycena s.s.) driven by repeated elements and novel gene families across ecological guilds.</title>
        <authorList>
            <consortium name="Lawrence Berkeley National Laboratory"/>
            <person name="Harder C.B."/>
            <person name="Miyauchi S."/>
            <person name="Viragh M."/>
            <person name="Kuo A."/>
            <person name="Thoen E."/>
            <person name="Andreopoulos B."/>
            <person name="Lu D."/>
            <person name="Skrede I."/>
            <person name="Drula E."/>
            <person name="Henrissat B."/>
            <person name="Morin E."/>
            <person name="Kohler A."/>
            <person name="Barry K."/>
            <person name="LaButti K."/>
            <person name="Morin E."/>
            <person name="Salamov A."/>
            <person name="Lipzen A."/>
            <person name="Mereny Z."/>
            <person name="Hegedus B."/>
            <person name="Baldrian P."/>
            <person name="Stursova M."/>
            <person name="Weitz H."/>
            <person name="Taylor A."/>
            <person name="Grigoriev I.V."/>
            <person name="Nagy L.G."/>
            <person name="Martin F."/>
            <person name="Kauserud H."/>
        </authorList>
    </citation>
    <scope>NUCLEOTIDE SEQUENCE</scope>
    <source>
        <strain evidence="2">CBHHK173m</strain>
    </source>
</reference>
<feature type="region of interest" description="Disordered" evidence="1">
    <location>
        <begin position="1"/>
        <end position="41"/>
    </location>
</feature>